<keyword evidence="2 4" id="KW-0479">Metal-binding</keyword>
<gene>
    <name evidence="6" type="ORF">LX32DRAFT_659811</name>
</gene>
<evidence type="ECO:0000256" key="1">
    <source>
        <dbReference type="ARBA" id="ARBA00022617"/>
    </source>
</evidence>
<dbReference type="Gene3D" id="1.10.630.10">
    <property type="entry name" value="Cytochrome P450"/>
    <property type="match status" value="1"/>
</dbReference>
<keyword evidence="5" id="KW-1133">Transmembrane helix</keyword>
<dbReference type="CDD" id="cd11060">
    <property type="entry name" value="CYP57A1-like"/>
    <property type="match status" value="1"/>
</dbReference>
<keyword evidence="5" id="KW-0472">Membrane</keyword>
<protein>
    <submittedName>
        <fullName evidence="6">Pisatin demethylase</fullName>
    </submittedName>
</protein>
<dbReference type="PRINTS" id="PR00385">
    <property type="entry name" value="P450"/>
</dbReference>
<dbReference type="EMBL" id="MU842813">
    <property type="protein sequence ID" value="KAK2034679.1"/>
    <property type="molecule type" value="Genomic_DNA"/>
</dbReference>
<evidence type="ECO:0000256" key="3">
    <source>
        <dbReference type="ARBA" id="ARBA00023004"/>
    </source>
</evidence>
<dbReference type="GO" id="GO:0004497">
    <property type="term" value="F:monooxygenase activity"/>
    <property type="evidence" value="ECO:0007669"/>
    <property type="project" value="InterPro"/>
</dbReference>
<dbReference type="AlphaFoldDB" id="A0AAD9M618"/>
<dbReference type="Pfam" id="PF00067">
    <property type="entry name" value="p450"/>
    <property type="match status" value="1"/>
</dbReference>
<sequence>MQCYPMEQHTWHPTQSATILLALTLLLYRLLVTVRQYRRLRHFRGPPLAAVSNLWFLRVVTGRRGDLDLYRVSQKYGSLARVGPNDLLSDDPELWKRMLAVRSEYRRPDWYDGMRFNPARNNVLSARDEDEHFKLRSKMKAGYSGREIENLEDKLDENILRLFRLLDSYIVAGKPFDFGRKAQFFTLDVISDLAFGTPLGFMENDSDVHEYIKIMEESLPLFIATTVYPWVIRLFASPLFRTLLPSEKDPLGLGKVMGIAKKEAAERFGPDKKVQRDMLGSFVAHGLTQEEAESEIILQIIAGSDTVATTIRAIVLFVATNPRVHARLLAEISSAATSTHRPLITDAEARILPYLQAVIKEGLRIFPPVAGIMPKEVPAAGDTWKGQFIPGGTRIGWSAWSIFRREDIWGADAREFLPERWLTKDQGGTTPEQKLREMESTIDLMFGYGRYQCLGRPLALIELNKTIFELFRRYELIVCDPLNPWESVNFGIHAQSNYWIRAYRRE</sequence>
<feature type="binding site" description="axial binding residue" evidence="4">
    <location>
        <position position="453"/>
    </location>
    <ligand>
        <name>heme</name>
        <dbReference type="ChEBI" id="CHEBI:30413"/>
    </ligand>
    <ligandPart>
        <name>Fe</name>
        <dbReference type="ChEBI" id="CHEBI:18248"/>
    </ligandPart>
</feature>
<feature type="transmembrane region" description="Helical" evidence="5">
    <location>
        <begin position="16"/>
        <end position="34"/>
    </location>
</feature>
<comment type="cofactor">
    <cofactor evidence="4">
        <name>heme</name>
        <dbReference type="ChEBI" id="CHEBI:30413"/>
    </cofactor>
</comment>
<keyword evidence="1 4" id="KW-0349">Heme</keyword>
<dbReference type="InterPro" id="IPR036396">
    <property type="entry name" value="Cyt_P450_sf"/>
</dbReference>
<dbReference type="GO" id="GO:0020037">
    <property type="term" value="F:heme binding"/>
    <property type="evidence" value="ECO:0007669"/>
    <property type="project" value="InterPro"/>
</dbReference>
<evidence type="ECO:0000256" key="4">
    <source>
        <dbReference type="PIRSR" id="PIRSR602401-1"/>
    </source>
</evidence>
<organism evidence="6 7">
    <name type="scientific">Colletotrichum zoysiae</name>
    <dbReference type="NCBI Taxonomy" id="1216348"/>
    <lineage>
        <taxon>Eukaryota</taxon>
        <taxon>Fungi</taxon>
        <taxon>Dikarya</taxon>
        <taxon>Ascomycota</taxon>
        <taxon>Pezizomycotina</taxon>
        <taxon>Sordariomycetes</taxon>
        <taxon>Hypocreomycetidae</taxon>
        <taxon>Glomerellales</taxon>
        <taxon>Glomerellaceae</taxon>
        <taxon>Colletotrichum</taxon>
        <taxon>Colletotrichum graminicola species complex</taxon>
    </lineage>
</organism>
<dbReference type="GO" id="GO:0005506">
    <property type="term" value="F:iron ion binding"/>
    <property type="evidence" value="ECO:0007669"/>
    <property type="project" value="InterPro"/>
</dbReference>
<reference evidence="6" key="1">
    <citation type="submission" date="2021-06" db="EMBL/GenBank/DDBJ databases">
        <title>Comparative genomics, transcriptomics and evolutionary studies reveal genomic signatures of adaptation to plant cell wall in hemibiotrophic fungi.</title>
        <authorList>
            <consortium name="DOE Joint Genome Institute"/>
            <person name="Baroncelli R."/>
            <person name="Diaz J.F."/>
            <person name="Benocci T."/>
            <person name="Peng M."/>
            <person name="Battaglia E."/>
            <person name="Haridas S."/>
            <person name="Andreopoulos W."/>
            <person name="Labutti K."/>
            <person name="Pangilinan J."/>
            <person name="Floch G.L."/>
            <person name="Makela M.R."/>
            <person name="Henrissat B."/>
            <person name="Grigoriev I.V."/>
            <person name="Crouch J.A."/>
            <person name="De Vries R.P."/>
            <person name="Sukno S.A."/>
            <person name="Thon M.R."/>
        </authorList>
    </citation>
    <scope>NUCLEOTIDE SEQUENCE</scope>
    <source>
        <strain evidence="6">MAFF235873</strain>
    </source>
</reference>
<evidence type="ECO:0000313" key="6">
    <source>
        <dbReference type="EMBL" id="KAK2034679.1"/>
    </source>
</evidence>
<dbReference type="Proteomes" id="UP001232148">
    <property type="component" value="Unassembled WGS sequence"/>
</dbReference>
<dbReference type="GO" id="GO:0016705">
    <property type="term" value="F:oxidoreductase activity, acting on paired donors, with incorporation or reduction of molecular oxygen"/>
    <property type="evidence" value="ECO:0007669"/>
    <property type="project" value="InterPro"/>
</dbReference>
<dbReference type="InterPro" id="IPR001128">
    <property type="entry name" value="Cyt_P450"/>
</dbReference>
<dbReference type="PANTHER" id="PTHR24305:SF168">
    <property type="entry name" value="P450, PUTATIVE (EUROFUNG)-RELATED"/>
    <property type="match status" value="1"/>
</dbReference>
<comment type="caution">
    <text evidence="6">The sequence shown here is derived from an EMBL/GenBank/DDBJ whole genome shotgun (WGS) entry which is preliminary data.</text>
</comment>
<dbReference type="PRINTS" id="PR00463">
    <property type="entry name" value="EP450I"/>
</dbReference>
<proteinExistence type="predicted"/>
<keyword evidence="3 4" id="KW-0408">Iron</keyword>
<name>A0AAD9M618_9PEZI</name>
<evidence type="ECO:0000256" key="2">
    <source>
        <dbReference type="ARBA" id="ARBA00022723"/>
    </source>
</evidence>
<keyword evidence="7" id="KW-1185">Reference proteome</keyword>
<dbReference type="InterPro" id="IPR050121">
    <property type="entry name" value="Cytochrome_P450_monoxygenase"/>
</dbReference>
<evidence type="ECO:0000256" key="5">
    <source>
        <dbReference type="SAM" id="Phobius"/>
    </source>
</evidence>
<dbReference type="InterPro" id="IPR002401">
    <property type="entry name" value="Cyt_P450_E_grp-I"/>
</dbReference>
<evidence type="ECO:0000313" key="7">
    <source>
        <dbReference type="Proteomes" id="UP001232148"/>
    </source>
</evidence>
<dbReference type="SUPFAM" id="SSF48264">
    <property type="entry name" value="Cytochrome P450"/>
    <property type="match status" value="1"/>
</dbReference>
<keyword evidence="5" id="KW-0812">Transmembrane</keyword>
<dbReference type="PANTHER" id="PTHR24305">
    <property type="entry name" value="CYTOCHROME P450"/>
    <property type="match status" value="1"/>
</dbReference>
<accession>A0AAD9M618</accession>